<keyword evidence="2" id="KW-1185">Reference proteome</keyword>
<proteinExistence type="predicted"/>
<evidence type="ECO:0000313" key="2">
    <source>
        <dbReference type="Proteomes" id="UP000677244"/>
    </source>
</evidence>
<accession>A0ABS3YZF8</accession>
<dbReference type="RefSeq" id="WP_209141325.1">
    <property type="nucleotide sequence ID" value="NZ_JAGHKO010000006.1"/>
</dbReference>
<organism evidence="1 2">
    <name type="scientific">Niastella soli</name>
    <dbReference type="NCBI Taxonomy" id="2821487"/>
    <lineage>
        <taxon>Bacteria</taxon>
        <taxon>Pseudomonadati</taxon>
        <taxon>Bacteroidota</taxon>
        <taxon>Chitinophagia</taxon>
        <taxon>Chitinophagales</taxon>
        <taxon>Chitinophagaceae</taxon>
        <taxon>Niastella</taxon>
    </lineage>
</organism>
<dbReference type="Proteomes" id="UP000677244">
    <property type="component" value="Unassembled WGS sequence"/>
</dbReference>
<comment type="caution">
    <text evidence="1">The sequence shown here is derived from an EMBL/GenBank/DDBJ whole genome shotgun (WGS) entry which is preliminary data.</text>
</comment>
<dbReference type="EMBL" id="JAGHKO010000006">
    <property type="protein sequence ID" value="MBO9203268.1"/>
    <property type="molecule type" value="Genomic_DNA"/>
</dbReference>
<gene>
    <name evidence="1" type="ORF">J7I42_23460</name>
</gene>
<protein>
    <submittedName>
        <fullName evidence="1">Uncharacterized protein</fullName>
    </submittedName>
</protein>
<reference evidence="1 2" key="1">
    <citation type="submission" date="2021-03" db="EMBL/GenBank/DDBJ databases">
        <title>Assistant Professor.</title>
        <authorList>
            <person name="Huq M.A."/>
        </authorList>
    </citation>
    <scope>NUCLEOTIDE SEQUENCE [LARGE SCALE GENOMIC DNA]</scope>
    <source>
        <strain evidence="1 2">MAH-29</strain>
    </source>
</reference>
<name>A0ABS3YZF8_9BACT</name>
<evidence type="ECO:0000313" key="1">
    <source>
        <dbReference type="EMBL" id="MBO9203268.1"/>
    </source>
</evidence>
<sequence length="99" mass="11494">MPKKISSTKQPHILIDKNMRDYSKEPAFVKADERAAAFLKKHPLPKEFTENEEKPEELVTISKSSFIALIARDIKGRSLFPKKVEEAKRILERARFVKK</sequence>